<dbReference type="SUPFAM" id="SSF69618">
    <property type="entry name" value="HemD-like"/>
    <property type="match status" value="1"/>
</dbReference>
<sequence>MKPGWNVVLLRSPSTDGPDPYETTLRSKGFIPLTVPALETTHVSLDELKRLIREGPDAHNLSGVIITSGRSCEAWKMVVEELVHEQDSKETADRAGSLAASWSSIPFYAVGRTTAMLLLDIMKSYDTPYAPKDVRGGEESGTSEKLSHFILNNLPSNRKDAKLLYLTGDKNRDTLPKILREGGVELQTLQVYGTQGSRTFESDLVRAIESFQQVVSHWWIVYFAPSVADFATPVLRKHFDIPQIDSVEAADGDRTARIASIGPMTTSHLRDELKICVHATAAKPTPDDLAAALNAVESMFES</sequence>
<reference evidence="2 3" key="1">
    <citation type="journal article" date="2016" name="Mol. Biol. Evol.">
        <title>Comparative Genomics of Early-Diverging Mushroom-Forming Fungi Provides Insights into the Origins of Lignocellulose Decay Capabilities.</title>
        <authorList>
            <person name="Nagy L.G."/>
            <person name="Riley R."/>
            <person name="Tritt A."/>
            <person name="Adam C."/>
            <person name="Daum C."/>
            <person name="Floudas D."/>
            <person name="Sun H."/>
            <person name="Yadav J.S."/>
            <person name="Pangilinan J."/>
            <person name="Larsson K.H."/>
            <person name="Matsuura K."/>
            <person name="Barry K."/>
            <person name="Labutti K."/>
            <person name="Kuo R."/>
            <person name="Ohm R.A."/>
            <person name="Bhattacharya S.S."/>
            <person name="Shirouzu T."/>
            <person name="Yoshinaga Y."/>
            <person name="Martin F.M."/>
            <person name="Grigoriev I.V."/>
            <person name="Hibbett D.S."/>
        </authorList>
    </citation>
    <scope>NUCLEOTIDE SEQUENCE [LARGE SCALE GENOMIC DNA]</scope>
    <source>
        <strain evidence="2 3">HHB14362 ss-1</strain>
    </source>
</reference>
<dbReference type="Proteomes" id="UP000076761">
    <property type="component" value="Unassembled WGS sequence"/>
</dbReference>
<dbReference type="GO" id="GO:0005829">
    <property type="term" value="C:cytosol"/>
    <property type="evidence" value="ECO:0007669"/>
    <property type="project" value="TreeGrafter"/>
</dbReference>
<dbReference type="CDD" id="cd06578">
    <property type="entry name" value="HemD"/>
    <property type="match status" value="1"/>
</dbReference>
<dbReference type="EMBL" id="KV425574">
    <property type="protein sequence ID" value="KZT25046.1"/>
    <property type="molecule type" value="Genomic_DNA"/>
</dbReference>
<organism evidence="2 3">
    <name type="scientific">Neolentinus lepideus HHB14362 ss-1</name>
    <dbReference type="NCBI Taxonomy" id="1314782"/>
    <lineage>
        <taxon>Eukaryota</taxon>
        <taxon>Fungi</taxon>
        <taxon>Dikarya</taxon>
        <taxon>Basidiomycota</taxon>
        <taxon>Agaricomycotina</taxon>
        <taxon>Agaricomycetes</taxon>
        <taxon>Gloeophyllales</taxon>
        <taxon>Gloeophyllaceae</taxon>
        <taxon>Neolentinus</taxon>
    </lineage>
</organism>
<evidence type="ECO:0000313" key="2">
    <source>
        <dbReference type="EMBL" id="KZT25046.1"/>
    </source>
</evidence>
<evidence type="ECO:0000259" key="1">
    <source>
        <dbReference type="Pfam" id="PF02602"/>
    </source>
</evidence>
<dbReference type="InterPro" id="IPR036108">
    <property type="entry name" value="4pyrrol_syn_uPrphyn_synt_sf"/>
</dbReference>
<dbReference type="GO" id="GO:0004852">
    <property type="term" value="F:uroporphyrinogen-III synthase activity"/>
    <property type="evidence" value="ECO:0007669"/>
    <property type="project" value="InterPro"/>
</dbReference>
<dbReference type="FunCoup" id="A0A165SEP2">
    <property type="interactions" value="303"/>
</dbReference>
<accession>A0A165SEP2</accession>
<dbReference type="InterPro" id="IPR003754">
    <property type="entry name" value="4pyrrol_synth_uPrphyn_synth"/>
</dbReference>
<dbReference type="PANTHER" id="PTHR12390:SF0">
    <property type="entry name" value="UROPORPHYRINOGEN-III SYNTHASE"/>
    <property type="match status" value="1"/>
</dbReference>
<dbReference type="Pfam" id="PF02602">
    <property type="entry name" value="HEM4"/>
    <property type="match status" value="1"/>
</dbReference>
<gene>
    <name evidence="2" type="ORF">NEOLEDRAFT_1156524</name>
</gene>
<name>A0A165SEP2_9AGAM</name>
<dbReference type="PANTHER" id="PTHR12390">
    <property type="entry name" value="UROPORPHYRINOGEN III SYNTHASE"/>
    <property type="match status" value="1"/>
</dbReference>
<protein>
    <submittedName>
        <fullName evidence="2">Tetrapyrrole biosynthesis uroporphyrinogen III synthase</fullName>
    </submittedName>
</protein>
<keyword evidence="3" id="KW-1185">Reference proteome</keyword>
<dbReference type="GO" id="GO:0006780">
    <property type="term" value="P:uroporphyrinogen III biosynthetic process"/>
    <property type="evidence" value="ECO:0007669"/>
    <property type="project" value="InterPro"/>
</dbReference>
<dbReference type="AlphaFoldDB" id="A0A165SEP2"/>
<dbReference type="STRING" id="1314782.A0A165SEP2"/>
<dbReference type="OrthoDB" id="5595751at2759"/>
<proteinExistence type="predicted"/>
<dbReference type="Gene3D" id="3.40.50.10090">
    <property type="match status" value="2"/>
</dbReference>
<dbReference type="UniPathway" id="UPA00251">
    <property type="reaction ID" value="UER00320"/>
</dbReference>
<dbReference type="InParanoid" id="A0A165SEP2"/>
<dbReference type="GO" id="GO:0006782">
    <property type="term" value="P:protoporphyrinogen IX biosynthetic process"/>
    <property type="evidence" value="ECO:0007669"/>
    <property type="project" value="UniProtKB-UniPathway"/>
</dbReference>
<feature type="domain" description="Tetrapyrrole biosynthesis uroporphyrinogen III synthase" evidence="1">
    <location>
        <begin position="20"/>
        <end position="290"/>
    </location>
</feature>
<dbReference type="InterPro" id="IPR039793">
    <property type="entry name" value="UROS/Hem4"/>
</dbReference>
<evidence type="ECO:0000313" key="3">
    <source>
        <dbReference type="Proteomes" id="UP000076761"/>
    </source>
</evidence>